<dbReference type="EMBL" id="OZ020104">
    <property type="protein sequence ID" value="CAK9278599.1"/>
    <property type="molecule type" value="Genomic_DNA"/>
</dbReference>
<reference evidence="1" key="1">
    <citation type="submission" date="2024-02" db="EMBL/GenBank/DDBJ databases">
        <authorList>
            <consortium name="ELIXIR-Norway"/>
            <consortium name="Elixir Norway"/>
        </authorList>
    </citation>
    <scope>NUCLEOTIDE SEQUENCE</scope>
</reference>
<dbReference type="Proteomes" id="UP001497444">
    <property type="component" value="Chromosome 9"/>
</dbReference>
<organism evidence="1 2">
    <name type="scientific">Sphagnum jensenii</name>
    <dbReference type="NCBI Taxonomy" id="128206"/>
    <lineage>
        <taxon>Eukaryota</taxon>
        <taxon>Viridiplantae</taxon>
        <taxon>Streptophyta</taxon>
        <taxon>Embryophyta</taxon>
        <taxon>Bryophyta</taxon>
        <taxon>Sphagnophytina</taxon>
        <taxon>Sphagnopsida</taxon>
        <taxon>Sphagnales</taxon>
        <taxon>Sphagnaceae</taxon>
        <taxon>Sphagnum</taxon>
    </lineage>
</organism>
<proteinExistence type="predicted"/>
<gene>
    <name evidence="1" type="ORF">CSSPJE1EN1_LOCUS24077</name>
</gene>
<accession>A0ABP0XHI0</accession>
<keyword evidence="2" id="KW-1185">Reference proteome</keyword>
<name>A0ABP0XHI0_9BRYO</name>
<protein>
    <submittedName>
        <fullName evidence="1">Uncharacterized protein</fullName>
    </submittedName>
</protein>
<evidence type="ECO:0000313" key="2">
    <source>
        <dbReference type="Proteomes" id="UP001497444"/>
    </source>
</evidence>
<evidence type="ECO:0000313" key="1">
    <source>
        <dbReference type="EMBL" id="CAK9278599.1"/>
    </source>
</evidence>
<sequence>MDPVQTHARWAWRQACNDVAMAILKRYGIHRSIIILLINDMTNRSIATDQLITDMDNTCNMHLVNLACDHTTRKRKRTLNKEIVNLFEECEDLHLAMHRMIGCKDNVDNAKEFFKSTLVEEATWSFQPPELNATPNVPLDNDDNNIDVQICDDGDMFGMVNISSLG</sequence>